<proteinExistence type="predicted"/>
<protein>
    <submittedName>
        <fullName evidence="2">Uncharacterized protein</fullName>
    </submittedName>
</protein>
<evidence type="ECO:0000256" key="1">
    <source>
        <dbReference type="SAM" id="MobiDB-lite"/>
    </source>
</evidence>
<feature type="region of interest" description="Disordered" evidence="1">
    <location>
        <begin position="1"/>
        <end position="26"/>
    </location>
</feature>
<dbReference type="AlphaFoldDB" id="G3NY49"/>
<reference evidence="2" key="2">
    <citation type="submission" date="2024-04" db="UniProtKB">
        <authorList>
            <consortium name="Ensembl"/>
        </authorList>
    </citation>
    <scope>IDENTIFICATION</scope>
</reference>
<reference evidence="2" key="1">
    <citation type="submission" date="2006-01" db="EMBL/GenBank/DDBJ databases">
        <authorList>
            <person name="Lindblad-Toh K."/>
            <person name="Mauceli E."/>
            <person name="Grabherr M."/>
            <person name="Chang J.L."/>
            <person name="Lander E.S."/>
        </authorList>
    </citation>
    <scope>NUCLEOTIDE SEQUENCE [LARGE SCALE GENOMIC DNA]</scope>
</reference>
<name>G3NY49_GASAC</name>
<dbReference type="Ensembl" id="ENSGACT00000010291.1">
    <property type="protein sequence ID" value="ENSGACP00000010269.1"/>
    <property type="gene ID" value="ENSGACG00000007748.1"/>
</dbReference>
<accession>G3NY49</accession>
<dbReference type="InParanoid" id="G3NY49"/>
<evidence type="ECO:0000313" key="2">
    <source>
        <dbReference type="Ensembl" id="ENSGACP00000010269.1"/>
    </source>
</evidence>
<dbReference type="Bgee" id="ENSGACG00000007748">
    <property type="expression patterns" value="Expressed in muscle tissue and 2 other cell types or tissues"/>
</dbReference>
<sequence length="66" mass="7420">SGNPPEKRFKNKRKGNRGRTFSQNGCTNNPNTEVFTLILSQYSLKVLFVYKQLGGAHEAVAFSMIK</sequence>
<organism evidence="2">
    <name type="scientific">Gasterosteus aculeatus</name>
    <name type="common">Three-spined stickleback</name>
    <dbReference type="NCBI Taxonomy" id="69293"/>
    <lineage>
        <taxon>Eukaryota</taxon>
        <taxon>Metazoa</taxon>
        <taxon>Chordata</taxon>
        <taxon>Craniata</taxon>
        <taxon>Vertebrata</taxon>
        <taxon>Euteleostomi</taxon>
        <taxon>Actinopterygii</taxon>
        <taxon>Neopterygii</taxon>
        <taxon>Teleostei</taxon>
        <taxon>Neoteleostei</taxon>
        <taxon>Acanthomorphata</taxon>
        <taxon>Eupercaria</taxon>
        <taxon>Perciformes</taxon>
        <taxon>Cottioidei</taxon>
        <taxon>Gasterosteales</taxon>
        <taxon>Gasterosteidae</taxon>
        <taxon>Gasterosteus</taxon>
    </lineage>
</organism>